<name>A0ACC2CZB4_DIPCM</name>
<dbReference type="EMBL" id="CM055099">
    <property type="protein sequence ID" value="KAJ7547333.1"/>
    <property type="molecule type" value="Genomic_DNA"/>
</dbReference>
<reference evidence="2" key="1">
    <citation type="journal article" date="2024" name="Proc. Natl. Acad. Sci. U.S.A.">
        <title>Extraordinary preservation of gene collinearity over three hundred million years revealed in homosporous lycophytes.</title>
        <authorList>
            <person name="Li C."/>
            <person name="Wickell D."/>
            <person name="Kuo L.Y."/>
            <person name="Chen X."/>
            <person name="Nie B."/>
            <person name="Liao X."/>
            <person name="Peng D."/>
            <person name="Ji J."/>
            <person name="Jenkins J."/>
            <person name="Williams M."/>
            <person name="Shu S."/>
            <person name="Plott C."/>
            <person name="Barry K."/>
            <person name="Rajasekar S."/>
            <person name="Grimwood J."/>
            <person name="Han X."/>
            <person name="Sun S."/>
            <person name="Hou Z."/>
            <person name="He W."/>
            <person name="Dai G."/>
            <person name="Sun C."/>
            <person name="Schmutz J."/>
            <person name="Leebens-Mack J.H."/>
            <person name="Li F.W."/>
            <person name="Wang L."/>
        </authorList>
    </citation>
    <scope>NUCLEOTIDE SEQUENCE [LARGE SCALE GENOMIC DNA]</scope>
    <source>
        <strain evidence="2">cv. PW_Plant_1</strain>
    </source>
</reference>
<proteinExistence type="predicted"/>
<sequence>MAMAMTRRKKTMKKRAGGVGEEEEGEMEMMDGCELERLPDAVMQAILTRLDILSIYSAASCCRFLRSTVAQLLPYLESFHLLDISPDNELLEQLLSGNLLLRSIKLDCSLLDDRVIDSLTKPHLQELSLHCCEGFSVELLLGIGRCCQDLRSLSLELGWHDDEEGDISYSEALEVLLKNCSFLESLSLKFEGSIFNAVKLGARFRLIVPALKVLEIGYVAERLAINIFQPLGKIGSAPQAQAPHIGFKDFQHLRILCLLVDHISDSVTAAISQSLPSLLELELLDEPSEEPSLAYDLTNAGLQSVGCCQMLRRLCLVRGQEWYPASFKRVNDLGIFLMIESCKYLENIRLGGFSRITDAGCRAMLHSSSRLHTFEILNTSQLTDLAFHDLPATPLTLTSVSLTSCLLISNCSVKNLSFCRSLEKLNLRGCRSIGDEGLKAISGLTKLKVLNLNGSDVSDSGLRTLGTGITPLVSLSLRGCQRITDNGVAVLLTGRIPQTLEAIDLSYILALTDTATLSLVRSRMQIAELRLRDCPHIGDTSVIALASMQCKGRCHGGSLRLLDLWNCKGVTKISVSWFRRPYFPNLRRLGLSWVLNEDMQNILVKDRPSIQITWQGSELGHVLSGEPEWSHNSLDYEEDELERWLEDSDS</sequence>
<comment type="caution">
    <text evidence="1">The sequence shown here is derived from an EMBL/GenBank/DDBJ whole genome shotgun (WGS) entry which is preliminary data.</text>
</comment>
<dbReference type="Proteomes" id="UP001162992">
    <property type="component" value="Chromosome 8"/>
</dbReference>
<evidence type="ECO:0000313" key="2">
    <source>
        <dbReference type="Proteomes" id="UP001162992"/>
    </source>
</evidence>
<evidence type="ECO:0000313" key="1">
    <source>
        <dbReference type="EMBL" id="KAJ7547333.1"/>
    </source>
</evidence>
<accession>A0ACC2CZB4</accession>
<protein>
    <submittedName>
        <fullName evidence="1">Uncharacterized protein</fullName>
    </submittedName>
</protein>
<gene>
    <name evidence="1" type="ORF">O6H91_08G080700</name>
</gene>
<organism evidence="1 2">
    <name type="scientific">Diphasiastrum complanatum</name>
    <name type="common">Issler's clubmoss</name>
    <name type="synonym">Lycopodium complanatum</name>
    <dbReference type="NCBI Taxonomy" id="34168"/>
    <lineage>
        <taxon>Eukaryota</taxon>
        <taxon>Viridiplantae</taxon>
        <taxon>Streptophyta</taxon>
        <taxon>Embryophyta</taxon>
        <taxon>Tracheophyta</taxon>
        <taxon>Lycopodiopsida</taxon>
        <taxon>Lycopodiales</taxon>
        <taxon>Lycopodiaceae</taxon>
        <taxon>Lycopodioideae</taxon>
        <taxon>Diphasiastrum</taxon>
    </lineage>
</organism>
<keyword evidence="2" id="KW-1185">Reference proteome</keyword>